<feature type="binding site" evidence="3">
    <location>
        <begin position="21"/>
        <end position="28"/>
    </location>
    <ligand>
        <name>GTP</name>
        <dbReference type="ChEBI" id="CHEBI:37565"/>
    </ligand>
</feature>
<evidence type="ECO:0000256" key="3">
    <source>
        <dbReference type="PIRSR" id="PIRSR606689-1"/>
    </source>
</evidence>
<evidence type="ECO:0000256" key="4">
    <source>
        <dbReference type="PIRSR" id="PIRSR606689-2"/>
    </source>
</evidence>
<keyword evidence="4" id="KW-0479">Metal-binding</keyword>
<dbReference type="InterPro" id="IPR006689">
    <property type="entry name" value="Small_GTPase_ARF/SAR"/>
</dbReference>
<keyword evidence="6" id="KW-1185">Reference proteome</keyword>
<dbReference type="InterPro" id="IPR024156">
    <property type="entry name" value="Small_GTPase_ARF"/>
</dbReference>
<dbReference type="GO" id="GO:0005525">
    <property type="term" value="F:GTP binding"/>
    <property type="evidence" value="ECO:0007669"/>
    <property type="project" value="UniProtKB-KW"/>
</dbReference>
<evidence type="ECO:0000313" key="5">
    <source>
        <dbReference type="EMBL" id="KAK7043118.1"/>
    </source>
</evidence>
<name>A0AAW0CVW3_9AGAR</name>
<feature type="binding site" evidence="4">
    <location>
        <position position="45"/>
    </location>
    <ligand>
        <name>Mg(2+)</name>
        <dbReference type="ChEBI" id="CHEBI:18420"/>
    </ligand>
</feature>
<feature type="binding site" evidence="4">
    <location>
        <position position="28"/>
    </location>
    <ligand>
        <name>Mg(2+)</name>
        <dbReference type="ChEBI" id="CHEBI:18420"/>
    </ligand>
</feature>
<dbReference type="GO" id="GO:0003924">
    <property type="term" value="F:GTPase activity"/>
    <property type="evidence" value="ECO:0007669"/>
    <property type="project" value="InterPro"/>
</dbReference>
<evidence type="ECO:0000313" key="6">
    <source>
        <dbReference type="Proteomes" id="UP001383192"/>
    </source>
</evidence>
<dbReference type="AlphaFoldDB" id="A0AAW0CVW3"/>
<dbReference type="SUPFAM" id="SSF52540">
    <property type="entry name" value="P-loop containing nucleoside triphosphate hydrolases"/>
    <property type="match status" value="1"/>
</dbReference>
<organism evidence="5 6">
    <name type="scientific">Paramarasmius palmivorus</name>
    <dbReference type="NCBI Taxonomy" id="297713"/>
    <lineage>
        <taxon>Eukaryota</taxon>
        <taxon>Fungi</taxon>
        <taxon>Dikarya</taxon>
        <taxon>Basidiomycota</taxon>
        <taxon>Agaricomycotina</taxon>
        <taxon>Agaricomycetes</taxon>
        <taxon>Agaricomycetidae</taxon>
        <taxon>Agaricales</taxon>
        <taxon>Marasmiineae</taxon>
        <taxon>Marasmiaceae</taxon>
        <taxon>Paramarasmius</taxon>
    </lineage>
</organism>
<feature type="binding site" evidence="3">
    <location>
        <position position="74"/>
    </location>
    <ligand>
        <name>GTP</name>
        <dbReference type="ChEBI" id="CHEBI:37565"/>
    </ligand>
</feature>
<dbReference type="EMBL" id="JAYKXP010000029">
    <property type="protein sequence ID" value="KAK7043118.1"/>
    <property type="molecule type" value="Genomic_DNA"/>
</dbReference>
<reference evidence="5 6" key="1">
    <citation type="submission" date="2024-01" db="EMBL/GenBank/DDBJ databases">
        <title>A draft genome for a cacao thread blight-causing isolate of Paramarasmius palmivorus.</title>
        <authorList>
            <person name="Baruah I.K."/>
            <person name="Bukari Y."/>
            <person name="Amoako-Attah I."/>
            <person name="Meinhardt L.W."/>
            <person name="Bailey B.A."/>
            <person name="Cohen S.P."/>
        </authorList>
    </citation>
    <scope>NUCLEOTIDE SEQUENCE [LARGE SCALE GENOMIC DNA]</scope>
    <source>
        <strain evidence="5 6">GH-12</strain>
    </source>
</reference>
<dbReference type="SMART" id="SM00177">
    <property type="entry name" value="ARF"/>
    <property type="match status" value="1"/>
</dbReference>
<sequence length="279" mass="31083">MIQNFIRRLYPTKRHKISLLGLDSAGKTTLLYQLKLQQVVQTIPTIGFNVEDIDVHTTSGVFSATCWDLGTGCGSTYMIPLLKNMVSTSDGVVWLVDSANESYLEESVEAFKTIFAGSDGLAMDMPTLILATKKDLPNIVSVDTIRTMFAEALKGRPSFVVSSSLIQDITTNKEIQTAFGWMQLMLNSSHPDRFSSPLFPVSVETPNEKLESWLTRLDTDTSSEVFLSQFNAIELPSWDHYIHIRIAYVLLITYGRQKDEVIGLVTMSQANSVRGAQKT</sequence>
<dbReference type="Pfam" id="PF00025">
    <property type="entry name" value="Arf"/>
    <property type="match status" value="1"/>
</dbReference>
<dbReference type="Gene3D" id="3.40.50.300">
    <property type="entry name" value="P-loop containing nucleotide triphosphate hydrolases"/>
    <property type="match status" value="1"/>
</dbReference>
<dbReference type="InterPro" id="IPR027417">
    <property type="entry name" value="P-loop_NTPase"/>
</dbReference>
<dbReference type="Proteomes" id="UP001383192">
    <property type="component" value="Unassembled WGS sequence"/>
</dbReference>
<accession>A0AAW0CVW3</accession>
<proteinExistence type="predicted"/>
<protein>
    <submittedName>
        <fullName evidence="5">Uncharacterized protein</fullName>
    </submittedName>
</protein>
<keyword evidence="1 3" id="KW-0547">Nucleotide-binding</keyword>
<dbReference type="PROSITE" id="PS51417">
    <property type="entry name" value="ARF"/>
    <property type="match status" value="1"/>
</dbReference>
<gene>
    <name evidence="5" type="ORF">VNI00_008472</name>
</gene>
<comment type="caution">
    <text evidence="5">The sequence shown here is derived from an EMBL/GenBank/DDBJ whole genome shotgun (WGS) entry which is preliminary data.</text>
</comment>
<evidence type="ECO:0000256" key="1">
    <source>
        <dbReference type="ARBA" id="ARBA00022741"/>
    </source>
</evidence>
<dbReference type="SMART" id="SM00178">
    <property type="entry name" value="SAR"/>
    <property type="match status" value="1"/>
</dbReference>
<evidence type="ECO:0000256" key="2">
    <source>
        <dbReference type="ARBA" id="ARBA00023134"/>
    </source>
</evidence>
<dbReference type="PANTHER" id="PTHR11711">
    <property type="entry name" value="ADP RIBOSYLATION FACTOR-RELATED"/>
    <property type="match status" value="1"/>
</dbReference>
<dbReference type="GO" id="GO:0046872">
    <property type="term" value="F:metal ion binding"/>
    <property type="evidence" value="ECO:0007669"/>
    <property type="project" value="UniProtKB-KW"/>
</dbReference>
<keyword evidence="2 3" id="KW-0342">GTP-binding</keyword>
<keyword evidence="4" id="KW-0460">Magnesium</keyword>